<reference evidence="3 4" key="1">
    <citation type="submission" date="2019-07" db="EMBL/GenBank/DDBJ databases">
        <title>Whole genome shotgun sequence of Pseudonocardia sulfidoxydans NBRC 16205.</title>
        <authorList>
            <person name="Hosoyama A."/>
            <person name="Uohara A."/>
            <person name="Ohji S."/>
            <person name="Ichikawa N."/>
        </authorList>
    </citation>
    <scope>NUCLEOTIDE SEQUENCE [LARGE SCALE GENOMIC DNA]</scope>
    <source>
        <strain evidence="3 4">NBRC 16205</strain>
    </source>
</reference>
<organism evidence="3 4">
    <name type="scientific">Pseudonocardia sulfidoxydans NBRC 16205</name>
    <dbReference type="NCBI Taxonomy" id="1223511"/>
    <lineage>
        <taxon>Bacteria</taxon>
        <taxon>Bacillati</taxon>
        <taxon>Actinomycetota</taxon>
        <taxon>Actinomycetes</taxon>
        <taxon>Pseudonocardiales</taxon>
        <taxon>Pseudonocardiaceae</taxon>
        <taxon>Pseudonocardia</taxon>
    </lineage>
</organism>
<proteinExistence type="predicted"/>
<comment type="caution">
    <text evidence="3">The sequence shown here is derived from an EMBL/GenBank/DDBJ whole genome shotgun (WGS) entry which is preliminary data.</text>
</comment>
<dbReference type="OrthoDB" id="9809594at2"/>
<name>A0A511DF57_9PSEU</name>
<evidence type="ECO:0000259" key="2">
    <source>
        <dbReference type="Pfam" id="PF04101"/>
    </source>
</evidence>
<evidence type="ECO:0000313" key="4">
    <source>
        <dbReference type="Proteomes" id="UP000321685"/>
    </source>
</evidence>
<dbReference type="PANTHER" id="PTHR21015">
    <property type="entry name" value="UDP-N-ACETYLGLUCOSAMINE--N-ACETYLMURAMYL-(PENTAPEPTIDE) PYROPHOSPHORYL-UNDECAPRENOL N-ACETYLGLUCOSAMINE TRANSFERASE 1"/>
    <property type="match status" value="1"/>
</dbReference>
<dbReference type="RefSeq" id="WP_147106500.1">
    <property type="nucleotide sequence ID" value="NZ_BJVJ01000019.1"/>
</dbReference>
<accession>A0A511DF57</accession>
<dbReference type="Pfam" id="PF04101">
    <property type="entry name" value="Glyco_tran_28_C"/>
    <property type="match status" value="1"/>
</dbReference>
<keyword evidence="4" id="KW-1185">Reference proteome</keyword>
<dbReference type="SUPFAM" id="SSF53756">
    <property type="entry name" value="UDP-Glycosyltransferase/glycogen phosphorylase"/>
    <property type="match status" value="1"/>
</dbReference>
<gene>
    <name evidence="3" type="ORF">PSU4_23800</name>
</gene>
<dbReference type="Gene3D" id="3.40.50.2000">
    <property type="entry name" value="Glycogen Phosphorylase B"/>
    <property type="match status" value="1"/>
</dbReference>
<dbReference type="PANTHER" id="PTHR21015:SF22">
    <property type="entry name" value="GLYCOSYLTRANSFERASE"/>
    <property type="match status" value="1"/>
</dbReference>
<dbReference type="AlphaFoldDB" id="A0A511DF57"/>
<dbReference type="GO" id="GO:0016758">
    <property type="term" value="F:hexosyltransferase activity"/>
    <property type="evidence" value="ECO:0007669"/>
    <property type="project" value="InterPro"/>
</dbReference>
<evidence type="ECO:0000256" key="1">
    <source>
        <dbReference type="SAM" id="MobiDB-lite"/>
    </source>
</evidence>
<protein>
    <recommendedName>
        <fullName evidence="2">Glycosyl transferase family 28 C-terminal domain-containing protein</fullName>
    </recommendedName>
</protein>
<sequence length="355" mass="37499">MIGYYVHHHGRGHLTRALEILAAHDGPATVLSSMPRPTDGSAPGVDWVDLPRDDETQPPQDPTAGGVLHWAPRHDPGLRGRMAAITAWIERTAPRLVVVDVSVEVALLCRLAGVPVLVVAMPGDRTDRAHRIAYDAADALLACWPREVLDPPWPSAWTAKTRFVGALSRYDDRIATSPAAFDGGSADSGPGRSQNPRRSVVVLLGAGGHDVGDEDLAAAARATPGWNWTVLGGADGWLPDPWPLLRGADVVVTHAGQNALAEVAAARRPAIVVPQRRPHDEQFAAAAALAQAGLATVCPRWPDPAVWPTLLDDATTDDGARWRLWCPGGAAAEAAGLIRELAGDLTGDAAPCTSR</sequence>
<dbReference type="InterPro" id="IPR007235">
    <property type="entry name" value="Glyco_trans_28_C"/>
</dbReference>
<dbReference type="Proteomes" id="UP000321685">
    <property type="component" value="Unassembled WGS sequence"/>
</dbReference>
<feature type="region of interest" description="Disordered" evidence="1">
    <location>
        <begin position="29"/>
        <end position="70"/>
    </location>
</feature>
<feature type="domain" description="Glycosyl transferase family 28 C-terminal" evidence="2">
    <location>
        <begin position="245"/>
        <end position="297"/>
    </location>
</feature>
<evidence type="ECO:0000313" key="3">
    <source>
        <dbReference type="EMBL" id="GEL23426.1"/>
    </source>
</evidence>
<dbReference type="EMBL" id="BJVJ01000019">
    <property type="protein sequence ID" value="GEL23426.1"/>
    <property type="molecule type" value="Genomic_DNA"/>
</dbReference>